<dbReference type="AlphaFoldDB" id="A0AAW2HV73"/>
<sequence length="72" mass="8437">MRGHIRGRLSRGRRNRLGPVQVLQGVRAGGRRALRRTSRISRNLHQRPGLRRLLPRLRETCSGRQFRGHLHE</sequence>
<gene>
    <name evidence="1" type="ORF">PYX00_006107</name>
</gene>
<organism evidence="1">
    <name type="scientific">Menopon gallinae</name>
    <name type="common">poultry shaft louse</name>
    <dbReference type="NCBI Taxonomy" id="328185"/>
    <lineage>
        <taxon>Eukaryota</taxon>
        <taxon>Metazoa</taxon>
        <taxon>Ecdysozoa</taxon>
        <taxon>Arthropoda</taxon>
        <taxon>Hexapoda</taxon>
        <taxon>Insecta</taxon>
        <taxon>Pterygota</taxon>
        <taxon>Neoptera</taxon>
        <taxon>Paraneoptera</taxon>
        <taxon>Psocodea</taxon>
        <taxon>Troctomorpha</taxon>
        <taxon>Phthiraptera</taxon>
        <taxon>Amblycera</taxon>
        <taxon>Menoponidae</taxon>
        <taxon>Menopon</taxon>
    </lineage>
</organism>
<comment type="caution">
    <text evidence="1">The sequence shown here is derived from an EMBL/GenBank/DDBJ whole genome shotgun (WGS) entry which is preliminary data.</text>
</comment>
<accession>A0AAW2HV73</accession>
<reference evidence="1" key="1">
    <citation type="journal article" date="2024" name="Gigascience">
        <title>Chromosome-level genome of the poultry shaft louse Menopon gallinae provides insight into the host-switching and adaptive evolution of parasitic lice.</title>
        <authorList>
            <person name="Xu Y."/>
            <person name="Ma L."/>
            <person name="Liu S."/>
            <person name="Liang Y."/>
            <person name="Liu Q."/>
            <person name="He Z."/>
            <person name="Tian L."/>
            <person name="Duan Y."/>
            <person name="Cai W."/>
            <person name="Li H."/>
            <person name="Song F."/>
        </authorList>
    </citation>
    <scope>NUCLEOTIDE SEQUENCE</scope>
    <source>
        <strain evidence="1">Cailab_2023a</strain>
    </source>
</reference>
<proteinExistence type="predicted"/>
<evidence type="ECO:0000313" key="1">
    <source>
        <dbReference type="EMBL" id="KAL0273446.1"/>
    </source>
</evidence>
<name>A0AAW2HV73_9NEOP</name>
<protein>
    <submittedName>
        <fullName evidence="1">Uncharacterized protein</fullName>
    </submittedName>
</protein>
<dbReference type="EMBL" id="JARGDH010000003">
    <property type="protein sequence ID" value="KAL0273446.1"/>
    <property type="molecule type" value="Genomic_DNA"/>
</dbReference>